<dbReference type="Proteomes" id="UP001163726">
    <property type="component" value="Chromosome"/>
</dbReference>
<evidence type="ECO:0000256" key="1">
    <source>
        <dbReference type="ARBA" id="ARBA00006484"/>
    </source>
</evidence>
<protein>
    <submittedName>
        <fullName evidence="3">SDR family oxidoreductase</fullName>
    </submittedName>
</protein>
<sequence length="258" mass="27789">MSKRVLITGATGGIGQACATLCAELGFSLMLTGRDENKLEALQQNLLKTYSTQDNPIYIETHLLDIGVTDSQQNELNKALFIKIKKLLGGLDAMLHCAGSLYENSLMTTQLNDIQQQFQQHLTSSILLAQLASRLMMRNALGGSLVFISSVVANQGAAGQSVYACAKSGLSGLTKSLAKELGSQQIRVNMVEPGFIETGLVAHYDENKKQHIAEQTCLKRLGKAQDVANLMLFLISDASHYITGQSFAVDGGLTLDHG</sequence>
<dbReference type="InterPro" id="IPR020904">
    <property type="entry name" value="Sc_DH/Rdtase_CS"/>
</dbReference>
<dbReference type="InterPro" id="IPR036291">
    <property type="entry name" value="NAD(P)-bd_dom_sf"/>
</dbReference>
<dbReference type="PANTHER" id="PTHR42760">
    <property type="entry name" value="SHORT-CHAIN DEHYDROGENASES/REDUCTASES FAMILY MEMBER"/>
    <property type="match status" value="1"/>
</dbReference>
<dbReference type="PROSITE" id="PS00061">
    <property type="entry name" value="ADH_SHORT"/>
    <property type="match status" value="1"/>
</dbReference>
<gene>
    <name evidence="3" type="ORF">OLW01_04350</name>
</gene>
<dbReference type="RefSeq" id="WP_268075505.1">
    <property type="nucleotide sequence ID" value="NZ_CP109965.1"/>
</dbReference>
<evidence type="ECO:0000256" key="2">
    <source>
        <dbReference type="ARBA" id="ARBA00023002"/>
    </source>
</evidence>
<organism evidence="3 4">
    <name type="scientific">Catenovulum adriaticum</name>
    <dbReference type="NCBI Taxonomy" id="2984846"/>
    <lineage>
        <taxon>Bacteria</taxon>
        <taxon>Pseudomonadati</taxon>
        <taxon>Pseudomonadota</taxon>
        <taxon>Gammaproteobacteria</taxon>
        <taxon>Alteromonadales</taxon>
        <taxon>Alteromonadaceae</taxon>
        <taxon>Catenovulum</taxon>
    </lineage>
</organism>
<dbReference type="PANTHER" id="PTHR42760:SF133">
    <property type="entry name" value="3-OXOACYL-[ACYL-CARRIER-PROTEIN] REDUCTASE"/>
    <property type="match status" value="1"/>
</dbReference>
<dbReference type="PRINTS" id="PR00080">
    <property type="entry name" value="SDRFAMILY"/>
</dbReference>
<comment type="similarity">
    <text evidence="1">Belongs to the short-chain dehydrogenases/reductases (SDR) family.</text>
</comment>
<dbReference type="Pfam" id="PF13561">
    <property type="entry name" value="adh_short_C2"/>
    <property type="match status" value="1"/>
</dbReference>
<keyword evidence="2" id="KW-0560">Oxidoreductase</keyword>
<dbReference type="SUPFAM" id="SSF51735">
    <property type="entry name" value="NAD(P)-binding Rossmann-fold domains"/>
    <property type="match status" value="1"/>
</dbReference>
<evidence type="ECO:0000313" key="4">
    <source>
        <dbReference type="Proteomes" id="UP001163726"/>
    </source>
</evidence>
<accession>A0ABY7AQU2</accession>
<dbReference type="CDD" id="cd05233">
    <property type="entry name" value="SDR_c"/>
    <property type="match status" value="1"/>
</dbReference>
<dbReference type="PRINTS" id="PR00081">
    <property type="entry name" value="GDHRDH"/>
</dbReference>
<dbReference type="EMBL" id="CP109965">
    <property type="protein sequence ID" value="WAJ71041.1"/>
    <property type="molecule type" value="Genomic_DNA"/>
</dbReference>
<dbReference type="Gene3D" id="3.40.50.720">
    <property type="entry name" value="NAD(P)-binding Rossmann-like Domain"/>
    <property type="match status" value="1"/>
</dbReference>
<dbReference type="InterPro" id="IPR002347">
    <property type="entry name" value="SDR_fam"/>
</dbReference>
<reference evidence="3" key="1">
    <citation type="submission" date="2022-10" db="EMBL/GenBank/DDBJ databases">
        <title>Catenovulum adriacola sp. nov. isolated in the Harbour of Susak.</title>
        <authorList>
            <person name="Schoch T."/>
            <person name="Reich S.J."/>
            <person name="Stoeferle S."/>
            <person name="Flaiz M."/>
            <person name="Kazda M."/>
            <person name="Riedel C.U."/>
            <person name="Duerre P."/>
        </authorList>
    </citation>
    <scope>NUCLEOTIDE SEQUENCE</scope>
    <source>
        <strain evidence="3">TS8</strain>
    </source>
</reference>
<evidence type="ECO:0000313" key="3">
    <source>
        <dbReference type="EMBL" id="WAJ71041.1"/>
    </source>
</evidence>
<name>A0ABY7AQU2_9ALTE</name>
<proteinExistence type="inferred from homology"/>
<dbReference type="PROSITE" id="PS51257">
    <property type="entry name" value="PROKAR_LIPOPROTEIN"/>
    <property type="match status" value="1"/>
</dbReference>
<keyword evidence="4" id="KW-1185">Reference proteome</keyword>